<organism evidence="1 2">
    <name type="scientific">Batrachochytrium salamandrivorans</name>
    <dbReference type="NCBI Taxonomy" id="1357716"/>
    <lineage>
        <taxon>Eukaryota</taxon>
        <taxon>Fungi</taxon>
        <taxon>Fungi incertae sedis</taxon>
        <taxon>Chytridiomycota</taxon>
        <taxon>Chytridiomycota incertae sedis</taxon>
        <taxon>Chytridiomycetes</taxon>
        <taxon>Rhizophydiales</taxon>
        <taxon>Rhizophydiales incertae sedis</taxon>
        <taxon>Batrachochytrium</taxon>
    </lineage>
</organism>
<dbReference type="Proteomes" id="UP001648503">
    <property type="component" value="Unassembled WGS sequence"/>
</dbReference>
<comment type="caution">
    <text evidence="1">The sequence shown here is derived from an EMBL/GenBank/DDBJ whole genome shotgun (WGS) entry which is preliminary data.</text>
</comment>
<keyword evidence="2" id="KW-1185">Reference proteome</keyword>
<name>A0ABQ8FLC6_9FUNG</name>
<dbReference type="Gene3D" id="1.10.1200.10">
    <property type="entry name" value="ACP-like"/>
    <property type="match status" value="1"/>
</dbReference>
<evidence type="ECO:0000313" key="1">
    <source>
        <dbReference type="EMBL" id="KAH6600259.1"/>
    </source>
</evidence>
<accession>A0ABQ8FLC6</accession>
<reference evidence="1 2" key="1">
    <citation type="submission" date="2021-02" db="EMBL/GenBank/DDBJ databases">
        <title>Variation within the Batrachochytrium salamandrivorans European outbreak.</title>
        <authorList>
            <person name="Kelly M."/>
            <person name="Pasmans F."/>
            <person name="Shea T.P."/>
            <person name="Munoz J.F."/>
            <person name="Carranza S."/>
            <person name="Cuomo C.A."/>
            <person name="Martel A."/>
        </authorList>
    </citation>
    <scope>NUCLEOTIDE SEQUENCE [LARGE SCALE GENOMIC DNA]</scope>
    <source>
        <strain evidence="1 2">AMFP18/2</strain>
    </source>
</reference>
<dbReference type="EMBL" id="JAFCIX010000042">
    <property type="protein sequence ID" value="KAH6600259.1"/>
    <property type="molecule type" value="Genomic_DNA"/>
</dbReference>
<sequence length="134" mass="15317">MMHMIPRLALRRAAVSSTVFPTAIAGGLPRLTRSIYSLPTKVPVRLSKREVDVQVLDLLLDYANTDTDKVTMNSNFIRELLMDRLDRYGFYTDLIEKFDIDIGDGRRFARDLVSAREAADWAAAYMEQEGRLVF</sequence>
<evidence type="ECO:0000313" key="2">
    <source>
        <dbReference type="Proteomes" id="UP001648503"/>
    </source>
</evidence>
<protein>
    <submittedName>
        <fullName evidence="1">Uncharacterized protein</fullName>
    </submittedName>
</protein>
<gene>
    <name evidence="1" type="ORF">BASA50_002434</name>
</gene>
<dbReference type="SUPFAM" id="SSF47336">
    <property type="entry name" value="ACP-like"/>
    <property type="match status" value="1"/>
</dbReference>
<proteinExistence type="predicted"/>
<dbReference type="InterPro" id="IPR036736">
    <property type="entry name" value="ACP-like_sf"/>
</dbReference>